<dbReference type="Pfam" id="PF07729">
    <property type="entry name" value="FCD"/>
    <property type="match status" value="1"/>
</dbReference>
<dbReference type="SUPFAM" id="SSF46785">
    <property type="entry name" value="Winged helix' DNA-binding domain"/>
    <property type="match status" value="1"/>
</dbReference>
<gene>
    <name evidence="6" type="ORF">HNQ75_000497</name>
</gene>
<organism evidence="6 7">
    <name type="scientific">Pseudorhizobium flavum</name>
    <dbReference type="NCBI Taxonomy" id="1335061"/>
    <lineage>
        <taxon>Bacteria</taxon>
        <taxon>Pseudomonadati</taxon>
        <taxon>Pseudomonadota</taxon>
        <taxon>Alphaproteobacteria</taxon>
        <taxon>Hyphomicrobiales</taxon>
        <taxon>Rhizobiaceae</taxon>
        <taxon>Rhizobium/Agrobacterium group</taxon>
        <taxon>Pseudorhizobium</taxon>
    </lineage>
</organism>
<evidence type="ECO:0000313" key="6">
    <source>
        <dbReference type="EMBL" id="MBB6178554.1"/>
    </source>
</evidence>
<feature type="region of interest" description="Disordered" evidence="4">
    <location>
        <begin position="240"/>
        <end position="262"/>
    </location>
</feature>
<feature type="domain" description="HTH gntR-type" evidence="5">
    <location>
        <begin position="14"/>
        <end position="82"/>
    </location>
</feature>
<evidence type="ECO:0000256" key="4">
    <source>
        <dbReference type="SAM" id="MobiDB-lite"/>
    </source>
</evidence>
<accession>A0A7W9YUH6</accession>
<keyword evidence="3" id="KW-0804">Transcription</keyword>
<dbReference type="InterPro" id="IPR000524">
    <property type="entry name" value="Tscrpt_reg_HTH_GntR"/>
</dbReference>
<dbReference type="Gene3D" id="1.20.120.530">
    <property type="entry name" value="GntR ligand-binding domain-like"/>
    <property type="match status" value="1"/>
</dbReference>
<dbReference type="InterPro" id="IPR036390">
    <property type="entry name" value="WH_DNA-bd_sf"/>
</dbReference>
<dbReference type="InterPro" id="IPR011711">
    <property type="entry name" value="GntR_C"/>
</dbReference>
<dbReference type="AlphaFoldDB" id="A0A7W9YUH6"/>
<dbReference type="InterPro" id="IPR008920">
    <property type="entry name" value="TF_FadR/GntR_C"/>
</dbReference>
<reference evidence="6 7" key="1">
    <citation type="submission" date="2020-08" db="EMBL/GenBank/DDBJ databases">
        <title>Genomic Encyclopedia of Type Strains, Phase IV (KMG-IV): sequencing the most valuable type-strain genomes for metagenomic binning, comparative biology and taxonomic classification.</title>
        <authorList>
            <person name="Goeker M."/>
        </authorList>
    </citation>
    <scope>NUCLEOTIDE SEQUENCE [LARGE SCALE GENOMIC DNA]</scope>
    <source>
        <strain evidence="6 7">DSM 102134</strain>
    </source>
</reference>
<evidence type="ECO:0000256" key="2">
    <source>
        <dbReference type="ARBA" id="ARBA00023125"/>
    </source>
</evidence>
<dbReference type="Pfam" id="PF00392">
    <property type="entry name" value="GntR"/>
    <property type="match status" value="1"/>
</dbReference>
<dbReference type="RefSeq" id="WP_077546683.1">
    <property type="nucleotide sequence ID" value="NZ_JACHEJ010000001.1"/>
</dbReference>
<dbReference type="PRINTS" id="PR00035">
    <property type="entry name" value="HTHGNTR"/>
</dbReference>
<evidence type="ECO:0000256" key="3">
    <source>
        <dbReference type="ARBA" id="ARBA00023163"/>
    </source>
</evidence>
<dbReference type="SMART" id="SM00345">
    <property type="entry name" value="HTH_GNTR"/>
    <property type="match status" value="1"/>
</dbReference>
<dbReference type="CDD" id="cd07377">
    <property type="entry name" value="WHTH_GntR"/>
    <property type="match status" value="1"/>
</dbReference>
<keyword evidence="7" id="KW-1185">Reference proteome</keyword>
<dbReference type="PANTHER" id="PTHR43537:SF44">
    <property type="entry name" value="GNTR FAMILY REGULATORY PROTEIN"/>
    <property type="match status" value="1"/>
</dbReference>
<comment type="caution">
    <text evidence="6">The sequence shown here is derived from an EMBL/GenBank/DDBJ whole genome shotgun (WGS) entry which is preliminary data.</text>
</comment>
<evidence type="ECO:0000256" key="1">
    <source>
        <dbReference type="ARBA" id="ARBA00023015"/>
    </source>
</evidence>
<dbReference type="Proteomes" id="UP000535501">
    <property type="component" value="Unassembled WGS sequence"/>
</dbReference>
<dbReference type="GO" id="GO:0003677">
    <property type="term" value="F:DNA binding"/>
    <property type="evidence" value="ECO:0007669"/>
    <property type="project" value="UniProtKB-KW"/>
</dbReference>
<evidence type="ECO:0000313" key="7">
    <source>
        <dbReference type="Proteomes" id="UP000535501"/>
    </source>
</evidence>
<protein>
    <submittedName>
        <fullName evidence="6">DNA-binding FadR family transcriptional regulator</fullName>
    </submittedName>
</protein>
<proteinExistence type="predicted"/>
<dbReference type="PROSITE" id="PS50949">
    <property type="entry name" value="HTH_GNTR"/>
    <property type="match status" value="1"/>
</dbReference>
<keyword evidence="1" id="KW-0805">Transcription regulation</keyword>
<evidence type="ECO:0000259" key="5">
    <source>
        <dbReference type="PROSITE" id="PS50949"/>
    </source>
</evidence>
<dbReference type="SUPFAM" id="SSF48008">
    <property type="entry name" value="GntR ligand-binding domain-like"/>
    <property type="match status" value="1"/>
</dbReference>
<name>A0A7W9YUH6_9HYPH</name>
<dbReference type="PANTHER" id="PTHR43537">
    <property type="entry name" value="TRANSCRIPTIONAL REGULATOR, GNTR FAMILY"/>
    <property type="match status" value="1"/>
</dbReference>
<dbReference type="GO" id="GO:0003700">
    <property type="term" value="F:DNA-binding transcription factor activity"/>
    <property type="evidence" value="ECO:0007669"/>
    <property type="project" value="InterPro"/>
</dbReference>
<keyword evidence="2 6" id="KW-0238">DNA-binding</keyword>
<dbReference type="Gene3D" id="1.10.10.10">
    <property type="entry name" value="Winged helix-like DNA-binding domain superfamily/Winged helix DNA-binding domain"/>
    <property type="match status" value="1"/>
</dbReference>
<dbReference type="InterPro" id="IPR036388">
    <property type="entry name" value="WH-like_DNA-bd_sf"/>
</dbReference>
<sequence length="262" mass="27884">MGLLESTITGRKGRSSHAHVVAELGSAIVAGRIAEGSLLPGDAELSARFGVSRTVLREAMKTLAAKRLIEPKAKVGTRVLDRSKWNFFDADVLGWRCQSGLDFDFIEHLAEMRMALEPAAAAAAARRASNDDIVQLYAIAARFDDQSHTPETIAQVDLEFHQAIARMSGNPFMRSASAIVEAALAISFQLSSPAASPEKIAEVASNHLRIAHAIASRDPEKAVQAMRHVIEVGKSRIRASIAPSSATGPNETSAPLPVASAS</sequence>
<dbReference type="EMBL" id="JACHEJ010000001">
    <property type="protein sequence ID" value="MBB6178554.1"/>
    <property type="molecule type" value="Genomic_DNA"/>
</dbReference>
<dbReference type="SMART" id="SM00895">
    <property type="entry name" value="FCD"/>
    <property type="match status" value="1"/>
</dbReference>